<evidence type="ECO:0000259" key="1">
    <source>
        <dbReference type="Pfam" id="PF00535"/>
    </source>
</evidence>
<keyword evidence="3" id="KW-1185">Reference proteome</keyword>
<dbReference type="Gene3D" id="3.90.550.10">
    <property type="entry name" value="Spore Coat Polysaccharide Biosynthesis Protein SpsA, Chain A"/>
    <property type="match status" value="1"/>
</dbReference>
<reference evidence="2" key="1">
    <citation type="submission" date="2023-09" db="EMBL/GenBank/DDBJ databases">
        <authorList>
            <consortium name="CW5 consortium"/>
            <person name="Lu C.-W."/>
        </authorList>
    </citation>
    <scope>NUCLEOTIDE SEQUENCE</scope>
    <source>
        <strain evidence="2">KPS</strain>
    </source>
</reference>
<dbReference type="InterPro" id="IPR001173">
    <property type="entry name" value="Glyco_trans_2-like"/>
</dbReference>
<name>A0ABY9QZT2_9BACT</name>
<dbReference type="PANTHER" id="PTHR43685:SF2">
    <property type="entry name" value="GLYCOSYLTRANSFERASE 2-LIKE DOMAIN-CONTAINING PROTEIN"/>
    <property type="match status" value="1"/>
</dbReference>
<dbReference type="InterPro" id="IPR029044">
    <property type="entry name" value="Nucleotide-diphossugar_trans"/>
</dbReference>
<dbReference type="Proteomes" id="UP001180616">
    <property type="component" value="Chromosome"/>
</dbReference>
<sequence length="293" mass="33731">MLDNLSNTPSEARHMPKVSVIIPCHDDGAYLDDALGSLAAQTYRNFEIIVTNDHSTDPFTIKKLSELQRQGIIVLDSSERGPSAARNVGIRQASGEYIFTLDADDMIDARYLEEAARVLDAQRDVSLCCSNVQTFGLAARTWLFDEISIPKMLTYECIVSSACMFRKEDWKTVGGFDESLLIGYEDFSFWLSLLDKCGKPHHFTECYHHYRLKPKSRSAQLFRNNTEETAAFAVFNAHQDLYSRNVKYFFTAFRKLHDEKSKRECLLSWRFTLPLLRLEWNVRQAFKRILGRA</sequence>
<protein>
    <submittedName>
        <fullName evidence="2">Glycosyltransferase family 2 protein</fullName>
    </submittedName>
</protein>
<evidence type="ECO:0000313" key="2">
    <source>
        <dbReference type="EMBL" id="WMW65036.1"/>
    </source>
</evidence>
<dbReference type="CDD" id="cd00761">
    <property type="entry name" value="Glyco_tranf_GTA_type"/>
    <property type="match status" value="1"/>
</dbReference>
<evidence type="ECO:0000313" key="3">
    <source>
        <dbReference type="Proteomes" id="UP001180616"/>
    </source>
</evidence>
<feature type="domain" description="Glycosyltransferase 2-like" evidence="1">
    <location>
        <begin position="19"/>
        <end position="146"/>
    </location>
</feature>
<proteinExistence type="predicted"/>
<dbReference type="SUPFAM" id="SSF53448">
    <property type="entry name" value="Nucleotide-diphospho-sugar transferases"/>
    <property type="match status" value="1"/>
</dbReference>
<dbReference type="InterPro" id="IPR050834">
    <property type="entry name" value="Glycosyltransf_2"/>
</dbReference>
<accession>A0ABY9QZT2</accession>
<dbReference type="RefSeq" id="WP_309541077.1">
    <property type="nucleotide sequence ID" value="NZ_CP133659.1"/>
</dbReference>
<gene>
    <name evidence="2" type="ORF">KPS_003128</name>
</gene>
<dbReference type="PANTHER" id="PTHR43685">
    <property type="entry name" value="GLYCOSYLTRANSFERASE"/>
    <property type="match status" value="1"/>
</dbReference>
<dbReference type="EMBL" id="CP133659">
    <property type="protein sequence ID" value="WMW65036.1"/>
    <property type="molecule type" value="Genomic_DNA"/>
</dbReference>
<dbReference type="Pfam" id="PF00535">
    <property type="entry name" value="Glycos_transf_2"/>
    <property type="match status" value="1"/>
</dbReference>
<organism evidence="2 3">
    <name type="scientific">Nitratidesulfovibrio liaohensis</name>
    <dbReference type="NCBI Taxonomy" id="2604158"/>
    <lineage>
        <taxon>Bacteria</taxon>
        <taxon>Pseudomonadati</taxon>
        <taxon>Thermodesulfobacteriota</taxon>
        <taxon>Desulfovibrionia</taxon>
        <taxon>Desulfovibrionales</taxon>
        <taxon>Desulfovibrionaceae</taxon>
        <taxon>Nitratidesulfovibrio</taxon>
    </lineage>
</organism>